<protein>
    <submittedName>
        <fullName evidence="8">Efflux RND transporter periplasmic adaptor subunit</fullName>
    </submittedName>
</protein>
<evidence type="ECO:0000256" key="2">
    <source>
        <dbReference type="ARBA" id="ARBA00009477"/>
    </source>
</evidence>
<dbReference type="Gene3D" id="1.10.287.470">
    <property type="entry name" value="Helix hairpin bin"/>
    <property type="match status" value="1"/>
</dbReference>
<dbReference type="Gene3D" id="2.40.420.20">
    <property type="match status" value="1"/>
</dbReference>
<feature type="coiled-coil region" evidence="3">
    <location>
        <begin position="107"/>
        <end position="134"/>
    </location>
</feature>
<organism evidence="8 9">
    <name type="scientific">Campylobacter gastrosuis</name>
    <dbReference type="NCBI Taxonomy" id="2974576"/>
    <lineage>
        <taxon>Bacteria</taxon>
        <taxon>Pseudomonadati</taxon>
        <taxon>Campylobacterota</taxon>
        <taxon>Epsilonproteobacteria</taxon>
        <taxon>Campylobacterales</taxon>
        <taxon>Campylobacteraceae</taxon>
        <taxon>Campylobacter</taxon>
    </lineage>
</organism>
<dbReference type="PROSITE" id="PS51257">
    <property type="entry name" value="PROKAR_LIPOPROTEIN"/>
    <property type="match status" value="1"/>
</dbReference>
<feature type="domain" description="Multidrug resistance protein MdtA-like alpha-helical hairpin" evidence="4">
    <location>
        <begin position="107"/>
        <end position="176"/>
    </location>
</feature>
<sequence length="375" mass="40126">MNANLGKIALAGLLAVAFSGCDLFEKKAQTAQTQQQMPPAPVDVLVAKKANNPMSFEYPARLESTQDVVLTPKVSGTLTAQNFKAGDYVKQGDVLFVIEQDKFNANYDVAKAAIAQAQASLKSAKNEVERVKKLYSQSATSQKEYDAAVSNYENAAASLASAKANAKLAELDLEYSEVKAPFSGVVGENLVDVGAYVSASATQLVRLSKTDVVEARFYIADSANLDRINNLENSTWVQLDTNATLLLNGENFSGRVKFIDNLVDTNTGSVLAKAEFKNDSGKLLPGSFAKILMDGFVQKDSFLLPQIAIKQDTTTAYVLVVSEGKVAKKPIKIAYQTSMNAIISSGINDGDQVILNNFSKIGVGAPVNATIKDGK</sequence>
<dbReference type="InterPro" id="IPR058627">
    <property type="entry name" value="MdtA-like_C"/>
</dbReference>
<dbReference type="InterPro" id="IPR006143">
    <property type="entry name" value="RND_pump_MFP"/>
</dbReference>
<proteinExistence type="inferred from homology"/>
<comment type="similarity">
    <text evidence="2">Belongs to the membrane fusion protein (MFP) (TC 8.A.1) family.</text>
</comment>
<feature type="domain" description="Multidrug resistance protein MdtA-like beta-barrel" evidence="6">
    <location>
        <begin position="247"/>
        <end position="294"/>
    </location>
</feature>
<dbReference type="Pfam" id="PF25944">
    <property type="entry name" value="Beta-barrel_RND"/>
    <property type="match status" value="1"/>
</dbReference>
<dbReference type="Gene3D" id="2.40.30.170">
    <property type="match status" value="1"/>
</dbReference>
<gene>
    <name evidence="8" type="ORF">NYG85_09235</name>
</gene>
<dbReference type="PANTHER" id="PTHR30158">
    <property type="entry name" value="ACRA/E-RELATED COMPONENT OF DRUG EFFLUX TRANSPORTER"/>
    <property type="match status" value="1"/>
</dbReference>
<dbReference type="PANTHER" id="PTHR30158:SF3">
    <property type="entry name" value="MULTIDRUG EFFLUX PUMP SUBUNIT ACRA-RELATED"/>
    <property type="match status" value="1"/>
</dbReference>
<dbReference type="Pfam" id="PF25967">
    <property type="entry name" value="RND-MFP_C"/>
    <property type="match status" value="1"/>
</dbReference>
<evidence type="ECO:0000259" key="5">
    <source>
        <dbReference type="Pfam" id="PF25917"/>
    </source>
</evidence>
<accession>A0ABT7HT27</accession>
<dbReference type="RefSeq" id="WP_284938215.1">
    <property type="nucleotide sequence ID" value="NZ_JANURM010000014.1"/>
</dbReference>
<evidence type="ECO:0000259" key="4">
    <source>
        <dbReference type="Pfam" id="PF25876"/>
    </source>
</evidence>
<dbReference type="Pfam" id="PF25917">
    <property type="entry name" value="BSH_RND"/>
    <property type="match status" value="1"/>
</dbReference>
<dbReference type="Gene3D" id="2.40.50.100">
    <property type="match status" value="1"/>
</dbReference>
<dbReference type="NCBIfam" id="TIGR01730">
    <property type="entry name" value="RND_mfp"/>
    <property type="match status" value="1"/>
</dbReference>
<feature type="domain" description="Multidrug resistance protein MdtA-like C-terminal permuted SH3" evidence="7">
    <location>
        <begin position="303"/>
        <end position="356"/>
    </location>
</feature>
<keyword evidence="9" id="KW-1185">Reference proteome</keyword>
<evidence type="ECO:0000313" key="8">
    <source>
        <dbReference type="EMBL" id="MDL0089539.1"/>
    </source>
</evidence>
<evidence type="ECO:0000313" key="9">
    <source>
        <dbReference type="Proteomes" id="UP001173801"/>
    </source>
</evidence>
<dbReference type="SUPFAM" id="SSF111369">
    <property type="entry name" value="HlyD-like secretion proteins"/>
    <property type="match status" value="1"/>
</dbReference>
<evidence type="ECO:0000256" key="3">
    <source>
        <dbReference type="SAM" id="Coils"/>
    </source>
</evidence>
<dbReference type="InterPro" id="IPR058624">
    <property type="entry name" value="MdtA-like_HH"/>
</dbReference>
<feature type="domain" description="Multidrug resistance protein MdtA-like barrel-sandwich hybrid" evidence="5">
    <location>
        <begin position="68"/>
        <end position="203"/>
    </location>
</feature>
<evidence type="ECO:0000256" key="1">
    <source>
        <dbReference type="ARBA" id="ARBA00004196"/>
    </source>
</evidence>
<keyword evidence="3" id="KW-0175">Coiled coil</keyword>
<dbReference type="Proteomes" id="UP001173801">
    <property type="component" value="Unassembled WGS sequence"/>
</dbReference>
<evidence type="ECO:0000259" key="7">
    <source>
        <dbReference type="Pfam" id="PF25967"/>
    </source>
</evidence>
<dbReference type="InterPro" id="IPR058625">
    <property type="entry name" value="MdtA-like_BSH"/>
</dbReference>
<comment type="caution">
    <text evidence="8">The sequence shown here is derived from an EMBL/GenBank/DDBJ whole genome shotgun (WGS) entry which is preliminary data.</text>
</comment>
<dbReference type="InterPro" id="IPR058626">
    <property type="entry name" value="MdtA-like_b-barrel"/>
</dbReference>
<dbReference type="Pfam" id="PF25876">
    <property type="entry name" value="HH_MFP_RND"/>
    <property type="match status" value="1"/>
</dbReference>
<evidence type="ECO:0000259" key="6">
    <source>
        <dbReference type="Pfam" id="PF25944"/>
    </source>
</evidence>
<comment type="subcellular location">
    <subcellularLocation>
        <location evidence="1">Cell envelope</location>
    </subcellularLocation>
</comment>
<reference evidence="8" key="1">
    <citation type="submission" date="2022-08" db="EMBL/GenBank/DDBJ databases">
        <authorList>
            <person name="Wang H."/>
        </authorList>
    </citation>
    <scope>NUCLEOTIDE SEQUENCE</scope>
    <source>
        <strain evidence="8">PS10</strain>
    </source>
</reference>
<dbReference type="EMBL" id="JANURM010000014">
    <property type="protein sequence ID" value="MDL0089539.1"/>
    <property type="molecule type" value="Genomic_DNA"/>
</dbReference>
<reference evidence="8" key="2">
    <citation type="journal article" date="2023" name="Microorganisms">
        <title>Isolation and Genomic Characteristics of Cat-Borne Campylobacter felis sp. nov. and Sheep-Borne Campylobacter ovis sp. nov.</title>
        <authorList>
            <person name="Wang H."/>
            <person name="Li Y."/>
            <person name="Gu Y."/>
            <person name="Zhou G."/>
            <person name="Chen X."/>
            <person name="Zhang X."/>
            <person name="Shao Z."/>
            <person name="Zhang J."/>
            <person name="Zhang M."/>
        </authorList>
    </citation>
    <scope>NUCLEOTIDE SEQUENCE</scope>
    <source>
        <strain evidence="8">PS10</strain>
    </source>
</reference>
<name>A0ABT7HT27_9BACT</name>